<keyword evidence="2" id="KW-1185">Reference proteome</keyword>
<protein>
    <submittedName>
        <fullName evidence="1">Uncharacterized protein</fullName>
    </submittedName>
</protein>
<evidence type="ECO:0000313" key="2">
    <source>
        <dbReference type="Proteomes" id="UP000236333"/>
    </source>
</evidence>
<reference evidence="1 2" key="1">
    <citation type="journal article" date="2017" name="Mol. Biol. Evol.">
        <title>The 4-celled Tetrabaena socialis nuclear genome reveals the essential components for genetic control of cell number at the origin of multicellularity in the volvocine lineage.</title>
        <authorList>
            <person name="Featherston J."/>
            <person name="Arakaki Y."/>
            <person name="Hanschen E.R."/>
            <person name="Ferris P.J."/>
            <person name="Michod R.E."/>
            <person name="Olson B.J.S.C."/>
            <person name="Nozaki H."/>
            <person name="Durand P.M."/>
        </authorList>
    </citation>
    <scope>NUCLEOTIDE SEQUENCE [LARGE SCALE GENOMIC DNA]</scope>
    <source>
        <strain evidence="1 2">NIES-571</strain>
    </source>
</reference>
<name>A0A2J8A917_9CHLO</name>
<feature type="non-terminal residue" evidence="1">
    <location>
        <position position="1"/>
    </location>
</feature>
<dbReference type="AlphaFoldDB" id="A0A2J8A917"/>
<dbReference type="EMBL" id="PGGS01000108">
    <property type="protein sequence ID" value="PNH08991.1"/>
    <property type="molecule type" value="Genomic_DNA"/>
</dbReference>
<evidence type="ECO:0000313" key="1">
    <source>
        <dbReference type="EMBL" id="PNH08991.1"/>
    </source>
</evidence>
<dbReference type="Gene3D" id="3.90.1200.10">
    <property type="match status" value="1"/>
</dbReference>
<comment type="caution">
    <text evidence="1">The sequence shown here is derived from an EMBL/GenBank/DDBJ whole genome shotgun (WGS) entry which is preliminary data.</text>
</comment>
<dbReference type="OrthoDB" id="10267235at2759"/>
<organism evidence="1 2">
    <name type="scientific">Tetrabaena socialis</name>
    <dbReference type="NCBI Taxonomy" id="47790"/>
    <lineage>
        <taxon>Eukaryota</taxon>
        <taxon>Viridiplantae</taxon>
        <taxon>Chlorophyta</taxon>
        <taxon>core chlorophytes</taxon>
        <taxon>Chlorophyceae</taxon>
        <taxon>CS clade</taxon>
        <taxon>Chlamydomonadales</taxon>
        <taxon>Tetrabaenaceae</taxon>
        <taxon>Tetrabaena</taxon>
    </lineage>
</organism>
<proteinExistence type="predicted"/>
<accession>A0A2J8A917</accession>
<dbReference type="Proteomes" id="UP000236333">
    <property type="component" value="Unassembled WGS sequence"/>
</dbReference>
<gene>
    <name evidence="1" type="ORF">TSOC_004402</name>
</gene>
<sequence>VVQARYSPIDFDYLEYSGLRWAEYYRRKAEFVALVDSLYPPS</sequence>